<feature type="domain" description="Transposase MuDR plant" evidence="1">
    <location>
        <begin position="98"/>
        <end position="154"/>
    </location>
</feature>
<evidence type="ECO:0000313" key="2">
    <source>
        <dbReference type="EMBL" id="RYR21072.1"/>
    </source>
</evidence>
<name>A0A445A3Z1_ARAHY</name>
<dbReference type="EMBL" id="SDMP01000013">
    <property type="protein sequence ID" value="RYR21072.1"/>
    <property type="molecule type" value="Genomic_DNA"/>
</dbReference>
<gene>
    <name evidence="2" type="ORF">Ahy_B03g066316</name>
</gene>
<comment type="caution">
    <text evidence="2">The sequence shown here is derived from an EMBL/GenBank/DDBJ whole genome shotgun (WGS) entry which is preliminary data.</text>
</comment>
<dbReference type="Pfam" id="PF03108">
    <property type="entry name" value="DBD_Tnp_Mut"/>
    <property type="match status" value="1"/>
</dbReference>
<protein>
    <recommendedName>
        <fullName evidence="1">Transposase MuDR plant domain-containing protein</fullName>
    </recommendedName>
</protein>
<evidence type="ECO:0000259" key="1">
    <source>
        <dbReference type="Pfam" id="PF03108"/>
    </source>
</evidence>
<evidence type="ECO:0000313" key="3">
    <source>
        <dbReference type="Proteomes" id="UP000289738"/>
    </source>
</evidence>
<dbReference type="AlphaFoldDB" id="A0A445A3Z1"/>
<reference evidence="2 3" key="1">
    <citation type="submission" date="2019-01" db="EMBL/GenBank/DDBJ databases">
        <title>Sequencing of cultivated peanut Arachis hypogaea provides insights into genome evolution and oil improvement.</title>
        <authorList>
            <person name="Chen X."/>
        </authorList>
    </citation>
    <scope>NUCLEOTIDE SEQUENCE [LARGE SCALE GENOMIC DNA]</scope>
    <source>
        <strain evidence="3">cv. Fuhuasheng</strain>
        <tissue evidence="2">Leaves</tissue>
    </source>
</reference>
<accession>A0A445A3Z1</accession>
<keyword evidence="3" id="KW-1185">Reference proteome</keyword>
<dbReference type="Proteomes" id="UP000289738">
    <property type="component" value="Chromosome B03"/>
</dbReference>
<proteinExistence type="predicted"/>
<organism evidence="2 3">
    <name type="scientific">Arachis hypogaea</name>
    <name type="common">Peanut</name>
    <dbReference type="NCBI Taxonomy" id="3818"/>
    <lineage>
        <taxon>Eukaryota</taxon>
        <taxon>Viridiplantae</taxon>
        <taxon>Streptophyta</taxon>
        <taxon>Embryophyta</taxon>
        <taxon>Tracheophyta</taxon>
        <taxon>Spermatophyta</taxon>
        <taxon>Magnoliopsida</taxon>
        <taxon>eudicotyledons</taxon>
        <taxon>Gunneridae</taxon>
        <taxon>Pentapetalae</taxon>
        <taxon>rosids</taxon>
        <taxon>fabids</taxon>
        <taxon>Fabales</taxon>
        <taxon>Fabaceae</taxon>
        <taxon>Papilionoideae</taxon>
        <taxon>50 kb inversion clade</taxon>
        <taxon>dalbergioids sensu lato</taxon>
        <taxon>Dalbergieae</taxon>
        <taxon>Pterocarpus clade</taxon>
        <taxon>Arachis</taxon>
    </lineage>
</organism>
<sequence length="245" mass="26722">MVVASPSFAADLNRSGDGEVGIIDTALVSLHGGTPDGIDDVLLDDDDANDVEPDIIADDSGDDIAASIPAGASTGGIPGDPVGFGARDTQGTGGLSEFQVGQQFQDKEEALLSVKTYSIRRRVQYKVVESDYHKYFGKCKEFGNGCTWFIRISLCQRRDIWEVKPYNGPHTCLATSISNDHRSLDYHVISAFILLMVRADATVCIKVLLNATEAHFGFRLTFRRVWLTKLGDHPRCTSENLSGNH</sequence>
<dbReference type="InterPro" id="IPR004332">
    <property type="entry name" value="Transposase_MuDR"/>
</dbReference>